<keyword evidence="4" id="KW-1185">Reference proteome</keyword>
<comment type="caution">
    <text evidence="3">The sequence shown here is derived from an EMBL/GenBank/DDBJ whole genome shotgun (WGS) entry which is preliminary data.</text>
</comment>
<evidence type="ECO:0000256" key="2">
    <source>
        <dbReference type="ARBA" id="ARBA00022729"/>
    </source>
</evidence>
<comment type="similarity">
    <text evidence="1">Belongs to the peptidase S8 family.</text>
</comment>
<protein>
    <submittedName>
        <fullName evidence="3">Subtilisin-like serine protease 3</fullName>
    </submittedName>
</protein>
<reference evidence="4" key="1">
    <citation type="submission" date="2024-07" db="EMBL/GenBank/DDBJ databases">
        <title>Two chromosome-level genome assemblies of Korean endemic species Abeliophyllum distichum and Forsythia ovata (Oleaceae).</title>
        <authorList>
            <person name="Jang H."/>
        </authorList>
    </citation>
    <scope>NUCLEOTIDE SEQUENCE [LARGE SCALE GENOMIC DNA]</scope>
</reference>
<dbReference type="PANTHER" id="PTHR10795">
    <property type="entry name" value="PROPROTEIN CONVERTASE SUBTILISIN/KEXIN"/>
    <property type="match status" value="1"/>
</dbReference>
<dbReference type="InterPro" id="IPR036852">
    <property type="entry name" value="Peptidase_S8/S53_dom_sf"/>
</dbReference>
<accession>A0ABD1UII4</accession>
<evidence type="ECO:0000313" key="3">
    <source>
        <dbReference type="EMBL" id="KAL2524864.1"/>
    </source>
</evidence>
<name>A0ABD1UII4_9LAMI</name>
<dbReference type="Gene3D" id="3.40.50.200">
    <property type="entry name" value="Peptidase S8/S53 domain"/>
    <property type="match status" value="1"/>
</dbReference>
<gene>
    <name evidence="3" type="ORF">Adt_09918</name>
</gene>
<evidence type="ECO:0000256" key="1">
    <source>
        <dbReference type="ARBA" id="ARBA00011073"/>
    </source>
</evidence>
<dbReference type="EMBL" id="JBFOLK010000003">
    <property type="protein sequence ID" value="KAL2524864.1"/>
    <property type="molecule type" value="Genomic_DNA"/>
</dbReference>
<evidence type="ECO:0000313" key="4">
    <source>
        <dbReference type="Proteomes" id="UP001604336"/>
    </source>
</evidence>
<dbReference type="AlphaFoldDB" id="A0ABD1UII4"/>
<keyword evidence="2" id="KW-0732">Signal</keyword>
<sequence>MHLNHNLLCPKHLEAYFAVEIKLSSATAQKKATVSAGIFKFNNNNSYCISCSSSIFGSTGIDVLVKQKHLHWSPAAIKSALMTTSTTLDRADRPLQAQQYSESGTMSLVHATPFNFGSGHVNPRELFWILDSSLMQHSPKVAGGGGGFHRSCKRLSSEVEEICGGGKFLERKYG</sequence>
<dbReference type="InterPro" id="IPR045051">
    <property type="entry name" value="SBT"/>
</dbReference>
<dbReference type="Proteomes" id="UP001604336">
    <property type="component" value="Unassembled WGS sequence"/>
</dbReference>
<organism evidence="3 4">
    <name type="scientific">Abeliophyllum distichum</name>
    <dbReference type="NCBI Taxonomy" id="126358"/>
    <lineage>
        <taxon>Eukaryota</taxon>
        <taxon>Viridiplantae</taxon>
        <taxon>Streptophyta</taxon>
        <taxon>Embryophyta</taxon>
        <taxon>Tracheophyta</taxon>
        <taxon>Spermatophyta</taxon>
        <taxon>Magnoliopsida</taxon>
        <taxon>eudicotyledons</taxon>
        <taxon>Gunneridae</taxon>
        <taxon>Pentapetalae</taxon>
        <taxon>asterids</taxon>
        <taxon>lamiids</taxon>
        <taxon>Lamiales</taxon>
        <taxon>Oleaceae</taxon>
        <taxon>Forsythieae</taxon>
        <taxon>Abeliophyllum</taxon>
    </lineage>
</organism>
<dbReference type="SUPFAM" id="SSF52743">
    <property type="entry name" value="Subtilisin-like"/>
    <property type="match status" value="1"/>
</dbReference>
<proteinExistence type="inferred from homology"/>